<comment type="caution">
    <text evidence="1">The sequence shown here is derived from an EMBL/GenBank/DDBJ whole genome shotgun (WGS) entry which is preliminary data.</text>
</comment>
<dbReference type="RefSeq" id="WP_200280254.1">
    <property type="nucleotide sequence ID" value="NZ_JAENII010000009.1"/>
</dbReference>
<reference evidence="1" key="1">
    <citation type="submission" date="2021-01" db="EMBL/GenBank/DDBJ databases">
        <title>Modified the classification status of verrucomicrobia.</title>
        <authorList>
            <person name="Feng X."/>
        </authorList>
    </citation>
    <scope>NUCLEOTIDE SEQUENCE</scope>
    <source>
        <strain evidence="1">KCTC 22201</strain>
    </source>
</reference>
<sequence length="317" mass="35871">MSRTFAIPAVLLLITSGWLSAEPLSSVDRMELIERLNTLRDEARSHAIGRFDGASEAFREGMQSGEAATALYLKCVEKVDFIERDRKASDFRDWRKRHDDRLDDEAHALALRHQLRWTVLTMKAAGSPDKAYSLANEALGMLDSIYQVPAELRPHTGVLAQSVSSTYFARAYGLTGYKVPDWPMSPLEKTQRGIRVDGPFQKLIFPALREKRDFAGLRAAWQKRIKFEELAAGFWSSEPIDKKNPGMTEAREKFLIETKPKLDWQMEADLFAAGDERVAAINMLKHLQDNLTHTDARDWEAQFRELVNPPAAAPDPG</sequence>
<dbReference type="EMBL" id="JAENII010000009">
    <property type="protein sequence ID" value="MBK1827922.1"/>
    <property type="molecule type" value="Genomic_DNA"/>
</dbReference>
<proteinExistence type="predicted"/>
<protein>
    <submittedName>
        <fullName evidence="1">Uncharacterized protein</fullName>
    </submittedName>
</protein>
<name>A0A934RE81_9BACT</name>
<evidence type="ECO:0000313" key="1">
    <source>
        <dbReference type="EMBL" id="MBK1827922.1"/>
    </source>
</evidence>
<dbReference type="Proteomes" id="UP000658278">
    <property type="component" value="Unassembled WGS sequence"/>
</dbReference>
<gene>
    <name evidence="1" type="ORF">JIN81_12895</name>
</gene>
<evidence type="ECO:0000313" key="2">
    <source>
        <dbReference type="Proteomes" id="UP000658278"/>
    </source>
</evidence>
<dbReference type="AlphaFoldDB" id="A0A934RE81"/>
<organism evidence="1 2">
    <name type="scientific">Haloferula rosea</name>
    <dbReference type="NCBI Taxonomy" id="490093"/>
    <lineage>
        <taxon>Bacteria</taxon>
        <taxon>Pseudomonadati</taxon>
        <taxon>Verrucomicrobiota</taxon>
        <taxon>Verrucomicrobiia</taxon>
        <taxon>Verrucomicrobiales</taxon>
        <taxon>Verrucomicrobiaceae</taxon>
        <taxon>Haloferula</taxon>
    </lineage>
</organism>
<accession>A0A934RE81</accession>
<keyword evidence="2" id="KW-1185">Reference proteome</keyword>